<comment type="caution">
    <text evidence="1">The sequence shown here is derived from an EMBL/GenBank/DDBJ whole genome shotgun (WGS) entry which is preliminary data.</text>
</comment>
<gene>
    <name evidence="1" type="ORF">BLNAU_16380</name>
</gene>
<organism evidence="1 2">
    <name type="scientific">Blattamonas nauphoetae</name>
    <dbReference type="NCBI Taxonomy" id="2049346"/>
    <lineage>
        <taxon>Eukaryota</taxon>
        <taxon>Metamonada</taxon>
        <taxon>Preaxostyla</taxon>
        <taxon>Oxymonadida</taxon>
        <taxon>Blattamonas</taxon>
    </lineage>
</organism>
<keyword evidence="2" id="KW-1185">Reference proteome</keyword>
<protein>
    <submittedName>
        <fullName evidence="1">Uncharacterized protein</fullName>
    </submittedName>
</protein>
<reference evidence="1 2" key="1">
    <citation type="journal article" date="2022" name="bioRxiv">
        <title>Genomics of Preaxostyla Flagellates Illuminates Evolutionary Transitions and the Path Towards Mitochondrial Loss.</title>
        <authorList>
            <person name="Novak L.V.F."/>
            <person name="Treitli S.C."/>
            <person name="Pyrih J."/>
            <person name="Halakuc P."/>
            <person name="Pipaliya S.V."/>
            <person name="Vacek V."/>
            <person name="Brzon O."/>
            <person name="Soukal P."/>
            <person name="Eme L."/>
            <person name="Dacks J.B."/>
            <person name="Karnkowska A."/>
            <person name="Elias M."/>
            <person name="Hampl V."/>
        </authorList>
    </citation>
    <scope>NUCLEOTIDE SEQUENCE [LARGE SCALE GENOMIC DNA]</scope>
    <source>
        <strain evidence="1">NAU3</strain>
        <tissue evidence="1">Gut</tissue>
    </source>
</reference>
<accession>A0ABQ9X8F4</accession>
<sequence>MLTIIHAGEDGFDGGKDLSEPLEIYYRGVVLLTDVNETGTLVPFTPPRTAPTFDKIEITATRGTSSETTLVTIAITGTNLYRCGSNTLTISPYFNGEVPVNPTWREVPITRATGMTEIVAEAKSSDLWPAGKLVVRVTIAAVNYVHYDVVGVGSESVVPTLKVCSNSTNIQINHVNVISSNNKVKSSVTFVSIYPDPPATDSLSSKLCTSRHGALSLGAHLFGRKMHLSEQVELTCGSLSKLFPSQCNADIDRILLLSDEDLSARELSLREAGSGQTTK</sequence>
<dbReference type="Proteomes" id="UP001281761">
    <property type="component" value="Unassembled WGS sequence"/>
</dbReference>
<evidence type="ECO:0000313" key="2">
    <source>
        <dbReference type="Proteomes" id="UP001281761"/>
    </source>
</evidence>
<dbReference type="EMBL" id="JARBJD010000170">
    <property type="protein sequence ID" value="KAK2948742.1"/>
    <property type="molecule type" value="Genomic_DNA"/>
</dbReference>
<name>A0ABQ9X8F4_9EUKA</name>
<proteinExistence type="predicted"/>
<evidence type="ECO:0000313" key="1">
    <source>
        <dbReference type="EMBL" id="KAK2948742.1"/>
    </source>
</evidence>